<evidence type="ECO:0000256" key="2">
    <source>
        <dbReference type="ARBA" id="ARBA00023306"/>
    </source>
</evidence>
<dbReference type="AlphaFoldDB" id="A0AAE1Z3E7"/>
<reference evidence="4" key="2">
    <citation type="journal article" date="2024" name="Plant">
        <title>Genomic evolution and insights into agronomic trait innovations of Sesamum species.</title>
        <authorList>
            <person name="Miao H."/>
            <person name="Wang L."/>
            <person name="Qu L."/>
            <person name="Liu H."/>
            <person name="Sun Y."/>
            <person name="Le M."/>
            <person name="Wang Q."/>
            <person name="Wei S."/>
            <person name="Zheng Y."/>
            <person name="Lin W."/>
            <person name="Duan Y."/>
            <person name="Cao H."/>
            <person name="Xiong S."/>
            <person name="Wang X."/>
            <person name="Wei L."/>
            <person name="Li C."/>
            <person name="Ma Q."/>
            <person name="Ju M."/>
            <person name="Zhao R."/>
            <person name="Li G."/>
            <person name="Mu C."/>
            <person name="Tian Q."/>
            <person name="Mei H."/>
            <person name="Zhang T."/>
            <person name="Gao T."/>
            <person name="Zhang H."/>
        </authorList>
    </citation>
    <scope>NUCLEOTIDE SEQUENCE</scope>
    <source>
        <strain evidence="4">3651</strain>
    </source>
</reference>
<evidence type="ECO:0000256" key="1">
    <source>
        <dbReference type="ARBA" id="ARBA00023013"/>
    </source>
</evidence>
<dbReference type="EMBL" id="JACGWO010000001">
    <property type="protein sequence ID" value="KAK4441237.1"/>
    <property type="molecule type" value="Genomic_DNA"/>
</dbReference>
<reference evidence="4" key="1">
    <citation type="submission" date="2020-06" db="EMBL/GenBank/DDBJ databases">
        <authorList>
            <person name="Li T."/>
            <person name="Hu X."/>
            <person name="Zhang T."/>
            <person name="Song X."/>
            <person name="Zhang H."/>
            <person name="Dai N."/>
            <person name="Sheng W."/>
            <person name="Hou X."/>
            <person name="Wei L."/>
        </authorList>
    </citation>
    <scope>NUCLEOTIDE SEQUENCE</scope>
    <source>
        <strain evidence="4">3651</strain>
        <tissue evidence="4">Leaf</tissue>
    </source>
</reference>
<dbReference type="Proteomes" id="UP001293254">
    <property type="component" value="Unassembled WGS sequence"/>
</dbReference>
<organism evidence="4 5">
    <name type="scientific">Sesamum alatum</name>
    <dbReference type="NCBI Taxonomy" id="300844"/>
    <lineage>
        <taxon>Eukaryota</taxon>
        <taxon>Viridiplantae</taxon>
        <taxon>Streptophyta</taxon>
        <taxon>Embryophyta</taxon>
        <taxon>Tracheophyta</taxon>
        <taxon>Spermatophyta</taxon>
        <taxon>Magnoliopsida</taxon>
        <taxon>eudicotyledons</taxon>
        <taxon>Gunneridae</taxon>
        <taxon>Pentapetalae</taxon>
        <taxon>asterids</taxon>
        <taxon>lamiids</taxon>
        <taxon>Lamiales</taxon>
        <taxon>Pedaliaceae</taxon>
        <taxon>Sesamum</taxon>
    </lineage>
</organism>
<gene>
    <name evidence="4" type="ORF">Salat_0458600</name>
</gene>
<dbReference type="GO" id="GO:0032875">
    <property type="term" value="P:regulation of DNA endoreduplication"/>
    <property type="evidence" value="ECO:0007669"/>
    <property type="project" value="InterPro"/>
</dbReference>
<comment type="caution">
    <text evidence="4">The sequence shown here is derived from an EMBL/GenBank/DDBJ whole genome shotgun (WGS) entry which is preliminary data.</text>
</comment>
<dbReference type="InterPro" id="IPR040389">
    <property type="entry name" value="SMR"/>
</dbReference>
<accession>A0AAE1Z3E7</accession>
<feature type="compositionally biased region" description="Low complexity" evidence="3">
    <location>
        <begin position="101"/>
        <end position="111"/>
    </location>
</feature>
<evidence type="ECO:0000313" key="5">
    <source>
        <dbReference type="Proteomes" id="UP001293254"/>
    </source>
</evidence>
<feature type="compositionally biased region" description="Basic and acidic residues" evidence="3">
    <location>
        <begin position="11"/>
        <end position="29"/>
    </location>
</feature>
<sequence>MSENHTAVGDNSKEDVGREEERSGPRPELEDIEEGYQTPTSEEHKIPAVVLSCPPPAPKKRKRLSSRAKKVQRLDQLFQTVIMDEDVRLILESIEMQIRVPPSSSGPGSDPSPSPKKRRIDK</sequence>
<dbReference type="GO" id="GO:0004860">
    <property type="term" value="F:protein kinase inhibitor activity"/>
    <property type="evidence" value="ECO:0007669"/>
    <property type="project" value="UniProtKB-KW"/>
</dbReference>
<dbReference type="PANTHER" id="PTHR33142:SF8">
    <property type="entry name" value="CYCLIN-DEPENDENT PROTEIN KINASE INHIBITOR SMR9"/>
    <property type="match status" value="1"/>
</dbReference>
<proteinExistence type="predicted"/>
<keyword evidence="5" id="KW-1185">Reference proteome</keyword>
<dbReference type="PANTHER" id="PTHR33142">
    <property type="entry name" value="CYCLIN-DEPENDENT PROTEIN KINASE INHIBITOR SMR13"/>
    <property type="match status" value="1"/>
</dbReference>
<protein>
    <submittedName>
        <fullName evidence="4">Uncharacterized protein</fullName>
    </submittedName>
</protein>
<evidence type="ECO:0000313" key="4">
    <source>
        <dbReference type="EMBL" id="KAK4441237.1"/>
    </source>
</evidence>
<name>A0AAE1Z3E7_9LAMI</name>
<feature type="compositionally biased region" description="Basic residues" evidence="3">
    <location>
        <begin position="58"/>
        <end position="70"/>
    </location>
</feature>
<keyword evidence="1" id="KW-0649">Protein kinase inhibitor</keyword>
<evidence type="ECO:0000256" key="3">
    <source>
        <dbReference type="SAM" id="MobiDB-lite"/>
    </source>
</evidence>
<keyword evidence="2" id="KW-0131">Cell cycle</keyword>
<feature type="region of interest" description="Disordered" evidence="3">
    <location>
        <begin position="98"/>
        <end position="122"/>
    </location>
</feature>
<feature type="region of interest" description="Disordered" evidence="3">
    <location>
        <begin position="1"/>
        <end position="70"/>
    </location>
</feature>